<accession>A0A0S7BIT3</accession>
<reference evidence="3" key="1">
    <citation type="journal article" date="2015" name="Genome Announc.">
        <title>Draft Genome Sequence of Anaerolineae Strain TC1, a Novel Isolate from a Methanogenic Wastewater Treatment System.</title>
        <authorList>
            <person name="Matsuura N."/>
            <person name="Tourlousse D.M."/>
            <person name="Sun L."/>
            <person name="Toyonaga M."/>
            <person name="Kuroda K."/>
            <person name="Ohashi A."/>
            <person name="Cruz R."/>
            <person name="Yamaguchi T."/>
            <person name="Sekiguchi Y."/>
        </authorList>
    </citation>
    <scope>NUCLEOTIDE SEQUENCE [LARGE SCALE GENOMIC DNA]</scope>
    <source>
        <strain evidence="3">TC1</strain>
    </source>
</reference>
<proteinExistence type="predicted"/>
<dbReference type="STRING" id="1678840.ATC1_13219"/>
<keyword evidence="4" id="KW-1185">Reference proteome</keyword>
<name>A0A0S7BIT3_9CHLR</name>
<keyword evidence="1" id="KW-0812">Transmembrane</keyword>
<dbReference type="GO" id="GO:0016989">
    <property type="term" value="F:sigma factor antagonist activity"/>
    <property type="evidence" value="ECO:0007669"/>
    <property type="project" value="TreeGrafter"/>
</dbReference>
<organism evidence="3">
    <name type="scientific">Flexilinea flocculi</name>
    <dbReference type="NCBI Taxonomy" id="1678840"/>
    <lineage>
        <taxon>Bacteria</taxon>
        <taxon>Bacillati</taxon>
        <taxon>Chloroflexota</taxon>
        <taxon>Anaerolineae</taxon>
        <taxon>Anaerolineales</taxon>
        <taxon>Anaerolineaceae</taxon>
        <taxon>Flexilinea</taxon>
    </lineage>
</organism>
<evidence type="ECO:0000313" key="4">
    <source>
        <dbReference type="Proteomes" id="UP000053370"/>
    </source>
</evidence>
<keyword evidence="1" id="KW-0472">Membrane</keyword>
<dbReference type="PANTHER" id="PTHR30273:SF2">
    <property type="entry name" value="PROTEIN FECR"/>
    <property type="match status" value="1"/>
</dbReference>
<dbReference type="InterPro" id="IPR012373">
    <property type="entry name" value="Ferrdict_sens_TM"/>
</dbReference>
<dbReference type="OrthoDB" id="9801455at2"/>
<dbReference type="EMBL" id="DF968181">
    <property type="protein sequence ID" value="GAP40252.1"/>
    <property type="molecule type" value="Genomic_DNA"/>
</dbReference>
<dbReference type="InterPro" id="IPR006860">
    <property type="entry name" value="FecR"/>
</dbReference>
<evidence type="ECO:0000256" key="1">
    <source>
        <dbReference type="SAM" id="Phobius"/>
    </source>
</evidence>
<evidence type="ECO:0000313" key="3">
    <source>
        <dbReference type="EMBL" id="GAP40252.1"/>
    </source>
</evidence>
<feature type="transmembrane region" description="Helical" evidence="1">
    <location>
        <begin position="12"/>
        <end position="31"/>
    </location>
</feature>
<dbReference type="Gene3D" id="2.60.120.1440">
    <property type="match status" value="1"/>
</dbReference>
<dbReference type="RefSeq" id="WP_062279373.1">
    <property type="nucleotide sequence ID" value="NZ_DF968181.1"/>
</dbReference>
<dbReference type="PANTHER" id="PTHR30273">
    <property type="entry name" value="PERIPLASMIC SIGNAL SENSOR AND SIGMA FACTOR ACTIVATOR FECR-RELATED"/>
    <property type="match status" value="1"/>
</dbReference>
<dbReference type="Pfam" id="PF04773">
    <property type="entry name" value="FecR"/>
    <property type="match status" value="1"/>
</dbReference>
<sequence length="1691" mass="186787">MRKHPGCIHKIYYVINILLIVCMIFPVSLAVQAADDLTSLIKEFEASMINTPGGSQESALKVLSKYKEYEGFVNAKGSTISRNTVEALDNHLYRMCRETWRDVSLNQGNKLSHIIPVGTLGQRGEPGGKFIPGKSDYDFIPQGTNASEAAEDFSSKFIQKWKIDPNDLGVHVLDPTKIETWGDRVEAAANYEKYNTKGGNIWLENKLYNDNPKCWVYNPIADTLGDVNYVKLAGEKPKALTAVDAFGFASDNIKFRESILVSKEYSESEKVLKTFKYDLRNLQAYELAGGKLTPAEQELVGLARIFETPGITPEDAINEMMRRTGMSAEDVAEHYLNGMNQLNKNMSKKVAETFLDMMTSGKQTEKLASELAAAMANLPPGYFNEVEGIAIQKLGKYEYQEISQMTKVFKERISQRVFGTTYFNERAMDVFGRSYDQLNDSEKALLHGADEAVEGFAEKSFKALGYTANALFAGYAIYSAYQEGKQRGESIGYMSAGGQAFIELLEFGYPVAVAVDIVARLSAGVMNLGISAYKNNVLENMFNELITEYDGRIDEMLNTYGIAPGKLEQGGLRQVAIEMRKENPNITDEEITAVIKEYFSRRIQTEKIKTENLQNLEQLKTWLRENHVELTDKPLEVDDLCQYYEKECNAKLAAWLQKYAMIRAQLEKDGLPLNPDNIYYIVSRLLQGSHEDYIKAMKEYYADYKKVFPPAENKKPPIAVLKLGSGASITVSNPPMSPGMLWSGGGSFAEHGVDQPCDPAQVFGPFNVSGGAKAKAVIKGSPPVQQRWSLYNWNSSMRVYFAQKIGKSFGNEQKIAELSGQNEDSDLQQEFDIPGAGKIRIVIGAPAGSGPLSGACFGQGYSASLEILAAKNDSVASAGENFNAGDKLTTSNSPAVLVLGDGTRLTVQRDSAVSFDIDTTGMPVVRLEKGKIRFTSPAQGGKPIVVKVGDKTIVRHGTDFSVVSYVSDWANEHTVSVNEGSVTAVFPDGTEIEVDAGKAINLDSGALSDYSVNADEQNRYHGLKPKDIFIGDDIPEPAGMVTGPSESDPLDAGWIWQDPGYNAMIHVINGVTEIDVPHGDCIGDYCDNSPVFMHKVTGDFDLQTRALLIGPNDRWVTLDFIIYAPDSFLGFLAGQVPEDSLFAHTLQIGSGWRRESGRSVLRIFNDVSSKSGKEIQDLPVLLRLTRRGDIFNTYWSIDDGVTWNLSSRTQINVPDTLYTGWTFIYGGQWPGEPAVAKSMLSEISLISGPQNSLSKAEWDVVSGQGSVEIIDESTVKLKLDGSVFGDASVYLGEILSGNFELIASYKTELPEHQPGESRAFFMAVENVEGIPVNGVLDKYQRIGVGAFQTDNGNKYVTKVDYKKIRDASWNTLDAIGNEGKFRLLRNAGVITSYVDVNGEWIQIDKGYVEQISEPVVPVFQVNNTMNAAIPTPLEVTFKVEKLTREDMPENEVQQPFNTETNTNLTEFQFSTEAQMAEIEQTAVGQSETTPVEPFPPADVEQWFTDDFSRGTNAWKIMSDLSNGSLFNENEELVFEVTKPNKYVSAEVPWNFTGLFTNTTISVDVKVVTPGMGGFGFFCRENDPNNFYSVTIIPDAAGGGAYRFYKKVAGNAMYLTDWIQTDALYGGEITEQIVFSCKGSKLILDINGQKEAEITDFDLGFGKAIIFAVSMNDVDEKNPYRVAFDNFKATVP</sequence>
<dbReference type="Gene3D" id="2.60.120.560">
    <property type="entry name" value="Exo-inulinase, domain 1"/>
    <property type="match status" value="1"/>
</dbReference>
<feature type="domain" description="FecR protein" evidence="2">
    <location>
        <begin position="889"/>
        <end position="982"/>
    </location>
</feature>
<protein>
    <submittedName>
        <fullName evidence="3">FecR family protein</fullName>
    </submittedName>
</protein>
<dbReference type="Proteomes" id="UP000053370">
    <property type="component" value="Unassembled WGS sequence"/>
</dbReference>
<evidence type="ECO:0000259" key="2">
    <source>
        <dbReference type="Pfam" id="PF04773"/>
    </source>
</evidence>
<keyword evidence="1" id="KW-1133">Transmembrane helix</keyword>
<gene>
    <name evidence="3" type="ORF">ATC1_13219</name>
</gene>